<reference evidence="1 2" key="1">
    <citation type="submission" date="2021-06" db="EMBL/GenBank/DDBJ databases">
        <title>Caerostris darwini draft genome.</title>
        <authorList>
            <person name="Kono N."/>
            <person name="Arakawa K."/>
        </authorList>
    </citation>
    <scope>NUCLEOTIDE SEQUENCE [LARGE SCALE GENOMIC DNA]</scope>
</reference>
<evidence type="ECO:0000313" key="2">
    <source>
        <dbReference type="Proteomes" id="UP001054837"/>
    </source>
</evidence>
<comment type="caution">
    <text evidence="1">The sequence shown here is derived from an EMBL/GenBank/DDBJ whole genome shotgun (WGS) entry which is preliminary data.</text>
</comment>
<organism evidence="1 2">
    <name type="scientific">Caerostris darwini</name>
    <dbReference type="NCBI Taxonomy" id="1538125"/>
    <lineage>
        <taxon>Eukaryota</taxon>
        <taxon>Metazoa</taxon>
        <taxon>Ecdysozoa</taxon>
        <taxon>Arthropoda</taxon>
        <taxon>Chelicerata</taxon>
        <taxon>Arachnida</taxon>
        <taxon>Araneae</taxon>
        <taxon>Araneomorphae</taxon>
        <taxon>Entelegynae</taxon>
        <taxon>Araneoidea</taxon>
        <taxon>Araneidae</taxon>
        <taxon>Caerostris</taxon>
    </lineage>
</organism>
<feature type="non-terminal residue" evidence="1">
    <location>
        <position position="1"/>
    </location>
</feature>
<sequence>APLPVRDANIPLEQLAKVLVVVLTKYRKRIRFRNQEKTEKDFWIHPGKGTFIDSKRETKSPCLSLSHLFKIKSRIANSFCSETPIAVFNPRLKSPQNWLFEECFRNARGMEQPFEHPLETGQLKCLIWENTC</sequence>
<keyword evidence="2" id="KW-1185">Reference proteome</keyword>
<name>A0AAV4S083_9ARAC</name>
<evidence type="ECO:0000313" key="1">
    <source>
        <dbReference type="EMBL" id="GIY27364.1"/>
    </source>
</evidence>
<proteinExistence type="predicted"/>
<dbReference type="AlphaFoldDB" id="A0AAV4S083"/>
<accession>A0AAV4S083</accession>
<protein>
    <submittedName>
        <fullName evidence="1">Uncharacterized protein</fullName>
    </submittedName>
</protein>
<dbReference type="EMBL" id="BPLQ01007045">
    <property type="protein sequence ID" value="GIY27364.1"/>
    <property type="molecule type" value="Genomic_DNA"/>
</dbReference>
<dbReference type="Proteomes" id="UP001054837">
    <property type="component" value="Unassembled WGS sequence"/>
</dbReference>
<gene>
    <name evidence="1" type="ORF">CDAR_102291</name>
</gene>